<dbReference type="OMA" id="EKYSCAV"/>
<sequence>MRFLYRKGGFSWKHFLKSYNAENSKILKQKGFCSLILHLRGIRPVNKQWIMKTYMNNFITQQNTFSTYVSLKEEENDENGCQSDGDNDMLVLNDNDDDESDEMEISEVKTSTNNCLIDKSKMDECKNGENIYDTNLVNKLKIHSQSCSKGSNISNTHLRKKNKYYSDNIVIYDNIIDLPSDLCTCHISEEEIEQINLGGYDLSLGEYATTIVYSKRVNK</sequence>
<accession>A0A1Y1JNU2</accession>
<proteinExistence type="predicted"/>
<dbReference type="EMBL" id="BDQF01000014">
    <property type="protein sequence ID" value="GAW83125.1"/>
    <property type="molecule type" value="Genomic_DNA"/>
</dbReference>
<dbReference type="GeneID" id="39749868"/>
<comment type="caution">
    <text evidence="1">The sequence shown here is derived from an EMBL/GenBank/DDBJ whole genome shotgun (WGS) entry which is preliminary data.</text>
</comment>
<dbReference type="Proteomes" id="UP000195521">
    <property type="component" value="Unassembled WGS sequence"/>
</dbReference>
<protein>
    <submittedName>
        <fullName evidence="1">Uncharacterized protein</fullName>
    </submittedName>
</protein>
<dbReference type="OrthoDB" id="383419at2759"/>
<dbReference type="AlphaFoldDB" id="A0A1Y1JNU2"/>
<organism evidence="1 2">
    <name type="scientific">Plasmodium gonderi</name>
    <dbReference type="NCBI Taxonomy" id="77519"/>
    <lineage>
        <taxon>Eukaryota</taxon>
        <taxon>Sar</taxon>
        <taxon>Alveolata</taxon>
        <taxon>Apicomplexa</taxon>
        <taxon>Aconoidasida</taxon>
        <taxon>Haemosporida</taxon>
        <taxon>Plasmodiidae</taxon>
        <taxon>Plasmodium</taxon>
        <taxon>Plasmodium (Plasmodium)</taxon>
    </lineage>
</organism>
<gene>
    <name evidence="1" type="ORF">PGO_133970</name>
</gene>
<evidence type="ECO:0000313" key="1">
    <source>
        <dbReference type="EMBL" id="GAW83125.1"/>
    </source>
</evidence>
<dbReference type="RefSeq" id="XP_028545714.1">
    <property type="nucleotide sequence ID" value="XM_028689913.1"/>
</dbReference>
<name>A0A1Y1JNU2_PLAGO</name>
<evidence type="ECO:0000313" key="2">
    <source>
        <dbReference type="Proteomes" id="UP000195521"/>
    </source>
</evidence>
<keyword evidence="2" id="KW-1185">Reference proteome</keyword>
<reference evidence="2" key="1">
    <citation type="submission" date="2017-04" db="EMBL/GenBank/DDBJ databases">
        <title>Plasmodium gonderi genome.</title>
        <authorList>
            <person name="Arisue N."/>
            <person name="Honma H."/>
            <person name="Kawai S."/>
            <person name="Tougan T."/>
            <person name="Tanabe K."/>
            <person name="Horii T."/>
        </authorList>
    </citation>
    <scope>NUCLEOTIDE SEQUENCE [LARGE SCALE GENOMIC DNA]</scope>
    <source>
        <strain evidence="2">ATCC 30045</strain>
    </source>
</reference>